<dbReference type="Proteomes" id="UP001239111">
    <property type="component" value="Chromosome 2"/>
</dbReference>
<comment type="caution">
    <text evidence="1">The sequence shown here is derived from an EMBL/GenBank/DDBJ whole genome shotgun (WGS) entry which is preliminary data.</text>
</comment>
<evidence type="ECO:0000313" key="2">
    <source>
        <dbReference type="Proteomes" id="UP001239111"/>
    </source>
</evidence>
<name>A0ACC2PHX1_9HYME</name>
<keyword evidence="2" id="KW-1185">Reference proteome</keyword>
<proteinExistence type="predicted"/>
<evidence type="ECO:0000313" key="1">
    <source>
        <dbReference type="EMBL" id="KAJ8681360.1"/>
    </source>
</evidence>
<sequence>MSSMPTLIRFQHCSDTPVFCRQVPKDCPVCGHSLATLELEPVLVPCPLVNAVHHPCSLVVRCSKGSFLDEYHALDDLHIGITDSCGVVFEYDACGLVKNDNINWQECAAISVIPDSWETYWDEILVDMLNDPMWQSKNYDDAKFNCFNFVTSFLEKLKFKDLQFLNKEELCEAFILPKIQTILKYAIIYKHLKNQDFFMQDRADQLH</sequence>
<organism evidence="1 2">
    <name type="scientific">Eretmocerus hayati</name>
    <dbReference type="NCBI Taxonomy" id="131215"/>
    <lineage>
        <taxon>Eukaryota</taxon>
        <taxon>Metazoa</taxon>
        <taxon>Ecdysozoa</taxon>
        <taxon>Arthropoda</taxon>
        <taxon>Hexapoda</taxon>
        <taxon>Insecta</taxon>
        <taxon>Pterygota</taxon>
        <taxon>Neoptera</taxon>
        <taxon>Endopterygota</taxon>
        <taxon>Hymenoptera</taxon>
        <taxon>Apocrita</taxon>
        <taxon>Proctotrupomorpha</taxon>
        <taxon>Chalcidoidea</taxon>
        <taxon>Aphelinidae</taxon>
        <taxon>Aphelininae</taxon>
        <taxon>Eretmocerus</taxon>
    </lineage>
</organism>
<reference evidence="1" key="1">
    <citation type="submission" date="2023-04" db="EMBL/GenBank/DDBJ databases">
        <title>A chromosome-level genome assembly of the parasitoid wasp Eretmocerus hayati.</title>
        <authorList>
            <person name="Zhong Y."/>
            <person name="Liu S."/>
            <person name="Liu Y."/>
        </authorList>
    </citation>
    <scope>NUCLEOTIDE SEQUENCE</scope>
    <source>
        <strain evidence="1">ZJU_SS_LIU_2023</strain>
    </source>
</reference>
<dbReference type="EMBL" id="CM056742">
    <property type="protein sequence ID" value="KAJ8681360.1"/>
    <property type="molecule type" value="Genomic_DNA"/>
</dbReference>
<protein>
    <submittedName>
        <fullName evidence="1">Uncharacterized protein</fullName>
    </submittedName>
</protein>
<gene>
    <name evidence="1" type="ORF">QAD02_017147</name>
</gene>
<accession>A0ACC2PHX1</accession>